<reference evidence="1 2" key="1">
    <citation type="submission" date="2016-08" db="EMBL/GenBank/DDBJ databases">
        <title>Whole genome sequence of Pseudomonas graminis strain UASWS1507, a potential biological control agent for agriculture.</title>
        <authorList>
            <person name="Crovadore J."/>
            <person name="Calmin G."/>
            <person name="Chablais R."/>
            <person name="Cochard B."/>
            <person name="Lefort F."/>
        </authorList>
    </citation>
    <scope>NUCLEOTIDE SEQUENCE [LARGE SCALE GENOMIC DNA]</scope>
    <source>
        <strain evidence="1 2">UASWS1507</strain>
    </source>
</reference>
<accession>A0A1C2EBR4</accession>
<dbReference type="SUPFAM" id="SSF74653">
    <property type="entry name" value="TolA/TonB C-terminal domain"/>
    <property type="match status" value="1"/>
</dbReference>
<dbReference type="Proteomes" id="UP000095143">
    <property type="component" value="Unassembled WGS sequence"/>
</dbReference>
<name>A0A1C2EBR4_9PSED</name>
<evidence type="ECO:0000313" key="2">
    <source>
        <dbReference type="Proteomes" id="UP000095143"/>
    </source>
</evidence>
<dbReference type="EMBL" id="MDEN01000055">
    <property type="protein sequence ID" value="OCX24351.1"/>
    <property type="molecule type" value="Genomic_DNA"/>
</dbReference>
<sequence>MSRWVLWVMLAVCIKVHADERSVEFDYRRAPAWPYSLSKSGVSGWVVYNLKAHHDGKVSAPEVLDSSHPLFSLSVVNIAPTWRVKPWVVSDQRPAVISLRQEHYFVHPREGNAPVPWLHRSLRHMTCARFNKRLDDFQQNSSGLEEIDMSVFRHTFKVLARVATYRRLSDERRFALGDALADAAPEIIQRCRVNPELRYKDVLPDQVRMML</sequence>
<evidence type="ECO:0008006" key="3">
    <source>
        <dbReference type="Google" id="ProtNLM"/>
    </source>
</evidence>
<dbReference type="Gene3D" id="3.30.2420.10">
    <property type="entry name" value="TonB"/>
    <property type="match status" value="1"/>
</dbReference>
<comment type="caution">
    <text evidence="1">The sequence shown here is derived from an EMBL/GenBank/DDBJ whole genome shotgun (WGS) entry which is preliminary data.</text>
</comment>
<protein>
    <recommendedName>
        <fullName evidence="3">TonB C-terminal domain-containing protein</fullName>
    </recommendedName>
</protein>
<proteinExistence type="predicted"/>
<dbReference type="AlphaFoldDB" id="A0A1C2EBR4"/>
<gene>
    <name evidence="1" type="ORF">BBI10_05980</name>
</gene>
<evidence type="ECO:0000313" key="1">
    <source>
        <dbReference type="EMBL" id="OCX24351.1"/>
    </source>
</evidence>
<organism evidence="1 2">
    <name type="scientific">Pseudomonas graminis</name>
    <dbReference type="NCBI Taxonomy" id="158627"/>
    <lineage>
        <taxon>Bacteria</taxon>
        <taxon>Pseudomonadati</taxon>
        <taxon>Pseudomonadota</taxon>
        <taxon>Gammaproteobacteria</taxon>
        <taxon>Pseudomonadales</taxon>
        <taxon>Pseudomonadaceae</taxon>
        <taxon>Pseudomonas</taxon>
    </lineage>
</organism>